<evidence type="ECO:0000256" key="4">
    <source>
        <dbReference type="ARBA" id="ARBA00022692"/>
    </source>
</evidence>
<evidence type="ECO:0000256" key="6">
    <source>
        <dbReference type="ARBA" id="ARBA00023237"/>
    </source>
</evidence>
<keyword evidence="3 7" id="KW-1134">Transmembrane beta strand</keyword>
<evidence type="ECO:0000256" key="5">
    <source>
        <dbReference type="ARBA" id="ARBA00023136"/>
    </source>
</evidence>
<proteinExistence type="inferred from homology"/>
<comment type="caution">
    <text evidence="10">The sequence shown here is derived from an EMBL/GenBank/DDBJ whole genome shotgun (WGS) entry which is preliminary data.</text>
</comment>
<evidence type="ECO:0000256" key="8">
    <source>
        <dbReference type="SAM" id="SignalP"/>
    </source>
</evidence>
<dbReference type="Gene3D" id="2.170.130.10">
    <property type="entry name" value="TonB-dependent receptor, plug domain"/>
    <property type="match status" value="1"/>
</dbReference>
<comment type="subcellular location">
    <subcellularLocation>
        <location evidence="1 7">Cell outer membrane</location>
        <topology evidence="1 7">Multi-pass membrane protein</topology>
    </subcellularLocation>
</comment>
<name>A0ABP9CPT4_9FLAO</name>
<evidence type="ECO:0000256" key="3">
    <source>
        <dbReference type="ARBA" id="ARBA00022452"/>
    </source>
</evidence>
<dbReference type="SUPFAM" id="SSF49464">
    <property type="entry name" value="Carboxypeptidase regulatory domain-like"/>
    <property type="match status" value="1"/>
</dbReference>
<dbReference type="NCBIfam" id="TIGR04057">
    <property type="entry name" value="SusC_RagA_signa"/>
    <property type="match status" value="1"/>
</dbReference>
<evidence type="ECO:0000256" key="1">
    <source>
        <dbReference type="ARBA" id="ARBA00004571"/>
    </source>
</evidence>
<dbReference type="InterPro" id="IPR039426">
    <property type="entry name" value="TonB-dep_rcpt-like"/>
</dbReference>
<accession>A0ABP9CPT4</accession>
<evidence type="ECO:0000256" key="2">
    <source>
        <dbReference type="ARBA" id="ARBA00022448"/>
    </source>
</evidence>
<keyword evidence="5 7" id="KW-0472">Membrane</keyword>
<sequence length="1048" mass="116151">MKKIILYIFLTHCFLFQSLAQNTISGTVIDSKSGEALLGATVIVKGTNNGAITDFDGKFTLEGVSNKAIITIRYIGYLEKELPVNNQTTFIISLDEDLQSLDEVVVVGYGTQRKRDLTGSVGSVKPDELVKAPTSNFDQALAGRIAGVQVTSSDGTPGSSANIVIRGGNSITGDNSPLYVIDGVPLVDFDPASLNTNDIESFDVLKDASSTAIYGSRGANGVILITTKNGRSDGKTDITFSINSGLQYAPGRLEVMNPYQYVSYLKQQALISDGYTPGRETQFFLRTWEDPELYRSVEGTSWQDEILRLSSFQDYNLSVSGGGDDTQFYYSGQHLNQDGIVINTGFNKSVNNLRVKHKVNNWVNLDANLVYSLSNRTGSTVDGNGFSGNIIRDALVFRPVEPINNDGLDGFDPDEESGRFLFNPVDNLNNTERIDRRELFRGILTGRFKINKQLSFNLVGSFQSENRKNTLFYGQDTYQGSRGNDGISGRVANTRVTVSTGSGVLNYAPKIGKKQKLNLLGGIEAQTRNLEQSELFASQLPTDIFGIDNLGIGLVSQIPTTLLSKNTLLSYFSRVNYSLKNRYLLTVNFRADGSSKFRKENRWGYFPSFSLGWIVSDEPFFKEIDFVNNLKLRGGWGKTGNNRIGDFDAFTTLASSNTSGYVWGNGENYAIGAIINNLGVPDLRWETTSQFNAGFEFSLFKNKIQTEIDYYLKRTDDLLLNAEMASSTGFERVQQNVGEVQNSGFEMSIRSFNISKNNFKWNTNFNIAFNRNKVLQLNQGQDAIFVNPQRVNGLNEFQYITQVGKPVGQIYGLKFDGLYQLDDFNWNNSLGVYELKDGIPDNGGQPAPGSVKYVDLNGDGTITEEDRQVIGNTAPKFTGGLTNTFEWNGFDLQVFFQWSYGADVLNLNRVELESPSGSKQNGLVALLNQWTPSNTNTDIHAYVYNRNFGRPITGTRVSDLYVEDGSFLRLKTVSLGYNLPKKFLTKSFIKSARFSVSAQNIYTWTNYSGYDPEVSVDPRGVSRALAPNLDWSAYPQSVTVTSGLNLTF</sequence>
<dbReference type="RefSeq" id="WP_345277030.1">
    <property type="nucleotide sequence ID" value="NZ_BAABJW010000003.1"/>
</dbReference>
<dbReference type="InterPro" id="IPR036942">
    <property type="entry name" value="Beta-barrel_TonB_sf"/>
</dbReference>
<evidence type="ECO:0000313" key="11">
    <source>
        <dbReference type="Proteomes" id="UP001501433"/>
    </source>
</evidence>
<dbReference type="Pfam" id="PF07715">
    <property type="entry name" value="Plug"/>
    <property type="match status" value="1"/>
</dbReference>
<dbReference type="InterPro" id="IPR012910">
    <property type="entry name" value="Plug_dom"/>
</dbReference>
<dbReference type="Pfam" id="PF13715">
    <property type="entry name" value="CarbopepD_reg_2"/>
    <property type="match status" value="1"/>
</dbReference>
<feature type="domain" description="TonB-dependent receptor plug" evidence="9">
    <location>
        <begin position="114"/>
        <end position="222"/>
    </location>
</feature>
<protein>
    <submittedName>
        <fullName evidence="10">TonB-dependent receptor</fullName>
    </submittedName>
</protein>
<organism evidence="10 11">
    <name type="scientific">Litoribaculum gwangyangense</name>
    <dbReference type="NCBI Taxonomy" id="1130722"/>
    <lineage>
        <taxon>Bacteria</taxon>
        <taxon>Pseudomonadati</taxon>
        <taxon>Bacteroidota</taxon>
        <taxon>Flavobacteriia</taxon>
        <taxon>Flavobacteriales</taxon>
        <taxon>Flavobacteriaceae</taxon>
        <taxon>Litoribaculum</taxon>
    </lineage>
</organism>
<feature type="chain" id="PRO_5045432429" evidence="8">
    <location>
        <begin position="21"/>
        <end position="1048"/>
    </location>
</feature>
<dbReference type="Gene3D" id="2.40.170.20">
    <property type="entry name" value="TonB-dependent receptor, beta-barrel domain"/>
    <property type="match status" value="1"/>
</dbReference>
<dbReference type="PROSITE" id="PS52016">
    <property type="entry name" value="TONB_DEPENDENT_REC_3"/>
    <property type="match status" value="1"/>
</dbReference>
<evidence type="ECO:0000259" key="9">
    <source>
        <dbReference type="Pfam" id="PF07715"/>
    </source>
</evidence>
<reference evidence="11" key="1">
    <citation type="journal article" date="2019" name="Int. J. Syst. Evol. Microbiol.">
        <title>The Global Catalogue of Microorganisms (GCM) 10K type strain sequencing project: providing services to taxonomists for standard genome sequencing and annotation.</title>
        <authorList>
            <consortium name="The Broad Institute Genomics Platform"/>
            <consortium name="The Broad Institute Genome Sequencing Center for Infectious Disease"/>
            <person name="Wu L."/>
            <person name="Ma J."/>
        </authorList>
    </citation>
    <scope>NUCLEOTIDE SEQUENCE [LARGE SCALE GENOMIC DNA]</scope>
    <source>
        <strain evidence="11">JCM 18325</strain>
    </source>
</reference>
<feature type="signal peptide" evidence="8">
    <location>
        <begin position="1"/>
        <end position="20"/>
    </location>
</feature>
<evidence type="ECO:0000313" key="10">
    <source>
        <dbReference type="EMBL" id="GAA4813911.1"/>
    </source>
</evidence>
<dbReference type="InterPro" id="IPR023996">
    <property type="entry name" value="TonB-dep_OMP_SusC/RagA"/>
</dbReference>
<dbReference type="InterPro" id="IPR037066">
    <property type="entry name" value="Plug_dom_sf"/>
</dbReference>
<keyword evidence="4 7" id="KW-0812">Transmembrane</keyword>
<dbReference type="EMBL" id="BAABJW010000003">
    <property type="protein sequence ID" value="GAA4813911.1"/>
    <property type="molecule type" value="Genomic_DNA"/>
</dbReference>
<keyword evidence="11" id="KW-1185">Reference proteome</keyword>
<dbReference type="InterPro" id="IPR023997">
    <property type="entry name" value="TonB-dep_OMP_SusC/RagA_CS"/>
</dbReference>
<dbReference type="NCBIfam" id="TIGR04056">
    <property type="entry name" value="OMP_RagA_SusC"/>
    <property type="match status" value="1"/>
</dbReference>
<dbReference type="InterPro" id="IPR008969">
    <property type="entry name" value="CarboxyPept-like_regulatory"/>
</dbReference>
<comment type="similarity">
    <text evidence="7">Belongs to the TonB-dependent receptor family.</text>
</comment>
<evidence type="ECO:0000256" key="7">
    <source>
        <dbReference type="PROSITE-ProRule" id="PRU01360"/>
    </source>
</evidence>
<keyword evidence="6 7" id="KW-0998">Cell outer membrane</keyword>
<dbReference type="SUPFAM" id="SSF56935">
    <property type="entry name" value="Porins"/>
    <property type="match status" value="1"/>
</dbReference>
<dbReference type="Gene3D" id="2.60.40.1120">
    <property type="entry name" value="Carboxypeptidase-like, regulatory domain"/>
    <property type="match status" value="1"/>
</dbReference>
<keyword evidence="10" id="KW-0675">Receptor</keyword>
<gene>
    <name evidence="10" type="ORF">GCM10023330_22070</name>
</gene>
<keyword evidence="8" id="KW-0732">Signal</keyword>
<keyword evidence="2 7" id="KW-0813">Transport</keyword>
<dbReference type="Proteomes" id="UP001501433">
    <property type="component" value="Unassembled WGS sequence"/>
</dbReference>